<accession>A0A6B2R1I4</accession>
<feature type="transmembrane region" description="Helical" evidence="7">
    <location>
        <begin position="98"/>
        <end position="116"/>
    </location>
</feature>
<proteinExistence type="predicted"/>
<comment type="caution">
    <text evidence="9">The sequence shown here is derived from an EMBL/GenBank/DDBJ whole genome shotgun (WGS) entry which is preliminary data.</text>
</comment>
<feature type="transmembrane region" description="Helical" evidence="7">
    <location>
        <begin position="282"/>
        <end position="305"/>
    </location>
</feature>
<dbReference type="PRINTS" id="PR01036">
    <property type="entry name" value="TCRTETB"/>
</dbReference>
<organism evidence="9">
    <name type="scientific">Sheuella amnicola</name>
    <dbReference type="NCBI Taxonomy" id="2707330"/>
    <lineage>
        <taxon>Bacteria</taxon>
        <taxon>Pseudomonadati</taxon>
        <taxon>Pseudomonadota</taxon>
        <taxon>Betaproteobacteria</taxon>
        <taxon>Burkholderiales</taxon>
        <taxon>Alcaligenaceae</taxon>
        <taxon>Sheuella</taxon>
    </lineage>
</organism>
<name>A0A6B2R1I4_9BURK</name>
<evidence type="ECO:0000256" key="6">
    <source>
        <dbReference type="ARBA" id="ARBA00023136"/>
    </source>
</evidence>
<keyword evidence="6 7" id="KW-0472">Membrane</keyword>
<feature type="transmembrane region" description="Helical" evidence="7">
    <location>
        <begin position="128"/>
        <end position="148"/>
    </location>
</feature>
<feature type="transmembrane region" description="Helical" evidence="7">
    <location>
        <begin position="154"/>
        <end position="174"/>
    </location>
</feature>
<evidence type="ECO:0000256" key="5">
    <source>
        <dbReference type="ARBA" id="ARBA00022989"/>
    </source>
</evidence>
<evidence type="ECO:0000256" key="7">
    <source>
        <dbReference type="SAM" id="Phobius"/>
    </source>
</evidence>
<dbReference type="PROSITE" id="PS50850">
    <property type="entry name" value="MFS"/>
    <property type="match status" value="1"/>
</dbReference>
<feature type="transmembrane region" description="Helical" evidence="7">
    <location>
        <begin position="250"/>
        <end position="276"/>
    </location>
</feature>
<comment type="subcellular location">
    <subcellularLocation>
        <location evidence="1">Cell membrane</location>
        <topology evidence="1">Multi-pass membrane protein</topology>
    </subcellularLocation>
</comment>
<keyword evidence="3" id="KW-1003">Cell membrane</keyword>
<dbReference type="InterPro" id="IPR036259">
    <property type="entry name" value="MFS_trans_sf"/>
</dbReference>
<feature type="transmembrane region" description="Helical" evidence="7">
    <location>
        <begin position="381"/>
        <end position="405"/>
    </location>
</feature>
<gene>
    <name evidence="9" type="ORF">G3I67_12770</name>
</gene>
<feature type="transmembrane region" description="Helical" evidence="7">
    <location>
        <begin position="34"/>
        <end position="54"/>
    </location>
</feature>
<keyword evidence="5 7" id="KW-1133">Transmembrane helix</keyword>
<dbReference type="InterPro" id="IPR011701">
    <property type="entry name" value="MFS"/>
</dbReference>
<dbReference type="GO" id="GO:0005886">
    <property type="term" value="C:plasma membrane"/>
    <property type="evidence" value="ECO:0007669"/>
    <property type="project" value="UniProtKB-SubCell"/>
</dbReference>
<evidence type="ECO:0000256" key="2">
    <source>
        <dbReference type="ARBA" id="ARBA00022448"/>
    </source>
</evidence>
<evidence type="ECO:0000256" key="1">
    <source>
        <dbReference type="ARBA" id="ARBA00004651"/>
    </source>
</evidence>
<evidence type="ECO:0000256" key="3">
    <source>
        <dbReference type="ARBA" id="ARBA00022475"/>
    </source>
</evidence>
<dbReference type="Gene3D" id="1.20.1250.20">
    <property type="entry name" value="MFS general substrate transporter like domains"/>
    <property type="match status" value="1"/>
</dbReference>
<keyword evidence="2" id="KW-0813">Transport</keyword>
<dbReference type="PANTHER" id="PTHR42718:SF46">
    <property type="entry name" value="BLR6921 PROTEIN"/>
    <property type="match status" value="1"/>
</dbReference>
<keyword evidence="4 7" id="KW-0812">Transmembrane</keyword>
<evidence type="ECO:0000313" key="9">
    <source>
        <dbReference type="EMBL" id="NDY84102.1"/>
    </source>
</evidence>
<dbReference type="CDD" id="cd17321">
    <property type="entry name" value="MFS_MMR_MDR_like"/>
    <property type="match status" value="1"/>
</dbReference>
<reference evidence="9" key="1">
    <citation type="submission" date="2020-02" db="EMBL/GenBank/DDBJ databases">
        <authorList>
            <person name="Chen W.-M."/>
        </authorList>
    </citation>
    <scope>NUCLEOTIDE SEQUENCE</scope>
    <source>
        <strain evidence="9">NBD-18</strain>
    </source>
</reference>
<dbReference type="Gene3D" id="1.20.1720.10">
    <property type="entry name" value="Multidrug resistance protein D"/>
    <property type="match status" value="1"/>
</dbReference>
<feature type="transmembrane region" description="Helical" evidence="7">
    <location>
        <begin position="312"/>
        <end position="335"/>
    </location>
</feature>
<feature type="transmembrane region" description="Helical" evidence="7">
    <location>
        <begin position="186"/>
        <end position="203"/>
    </location>
</feature>
<sequence>MLALMSASVLVSLDTTISNIALPQIARELQTTDASIIWVANAYQIAMIAVLLPFASLGDALGYRRIYLGGLTLFIFASLISGVAQSFAWLVVGRTLQGIGAAAVMSVTAAFIRHIYPIELLGKGLSLNALVVAIGFTLGPPLASAILLASNWHWLFLLNVPIGLTAFFLSRRFLPILSGKQHAFDQSAALLCLVFLGSFVYAFCSLKNGFGDMLTLIAIAVSLLSLIGLLRVQRGHPAPMLALDLLKIPLIGLSSATSICAFMTQSLALISLPFFLQNTLNIPLVTTGFLLASWPIAVIAMAIVVTPLSDKLSAGVLCTIGLLLLCLGMISLATISSESSHIAMVMRLVICGIGFCLFQAPNMKSIMGNAPAHRSGGASGIIAISRLMGQTAGAAIVAQCFYIWNQQGAEVALWIGVGSAAFGTIFSALRLR</sequence>
<dbReference type="InterPro" id="IPR020846">
    <property type="entry name" value="MFS_dom"/>
</dbReference>
<feature type="transmembrane region" description="Helical" evidence="7">
    <location>
        <begin position="66"/>
        <end position="92"/>
    </location>
</feature>
<dbReference type="PANTHER" id="PTHR42718">
    <property type="entry name" value="MAJOR FACILITATOR SUPERFAMILY MULTIDRUG TRANSPORTER MFSC"/>
    <property type="match status" value="1"/>
</dbReference>
<protein>
    <submittedName>
        <fullName evidence="9">MFS transporter</fullName>
    </submittedName>
</protein>
<dbReference type="GO" id="GO:0022857">
    <property type="term" value="F:transmembrane transporter activity"/>
    <property type="evidence" value="ECO:0007669"/>
    <property type="project" value="InterPro"/>
</dbReference>
<dbReference type="EMBL" id="JAAGRN010000009">
    <property type="protein sequence ID" value="NDY84102.1"/>
    <property type="molecule type" value="Genomic_DNA"/>
</dbReference>
<feature type="transmembrane region" description="Helical" evidence="7">
    <location>
        <begin position="341"/>
        <end position="360"/>
    </location>
</feature>
<feature type="domain" description="Major facilitator superfamily (MFS) profile" evidence="8">
    <location>
        <begin position="1"/>
        <end position="432"/>
    </location>
</feature>
<feature type="transmembrane region" description="Helical" evidence="7">
    <location>
        <begin position="209"/>
        <end position="230"/>
    </location>
</feature>
<dbReference type="SUPFAM" id="SSF103473">
    <property type="entry name" value="MFS general substrate transporter"/>
    <property type="match status" value="1"/>
</dbReference>
<evidence type="ECO:0000256" key="4">
    <source>
        <dbReference type="ARBA" id="ARBA00022692"/>
    </source>
</evidence>
<feature type="transmembrane region" description="Helical" evidence="7">
    <location>
        <begin position="411"/>
        <end position="429"/>
    </location>
</feature>
<dbReference type="AlphaFoldDB" id="A0A6B2R1I4"/>
<evidence type="ECO:0000259" key="8">
    <source>
        <dbReference type="PROSITE" id="PS50850"/>
    </source>
</evidence>
<dbReference type="Pfam" id="PF07690">
    <property type="entry name" value="MFS_1"/>
    <property type="match status" value="1"/>
</dbReference>